<name>A0A5K3EP23_MESCO</name>
<evidence type="ECO:0000313" key="1">
    <source>
        <dbReference type="WBParaSite" id="MCU_001988-RA"/>
    </source>
</evidence>
<dbReference type="AlphaFoldDB" id="A0A5K3EP23"/>
<sequence>QVGISKISIPGLLIGKKISLRYRVYKEGDETVVRLDASQTKKGHKLDVRHNRMITFKNVDEEKLDYLEKDCISFLVFMDQEDTEAPQHETEPPNQPDERSEIHRGSLGVLQSIDEKVRLPNQKIVQDKTPTNMHRNEEELKNLLEKWSKVTPSPNAFTELLMDIQSICEASSSCPESHPISDVDVSKGEFRKDDDQLMKPGNSKLKIPLKFSKDLFKGSKHKKA</sequence>
<reference evidence="1" key="1">
    <citation type="submission" date="2019-11" db="UniProtKB">
        <authorList>
            <consortium name="WormBaseParasite"/>
        </authorList>
    </citation>
    <scope>IDENTIFICATION</scope>
</reference>
<organism evidence="1">
    <name type="scientific">Mesocestoides corti</name>
    <name type="common">Flatworm</name>
    <dbReference type="NCBI Taxonomy" id="53468"/>
    <lineage>
        <taxon>Eukaryota</taxon>
        <taxon>Metazoa</taxon>
        <taxon>Spiralia</taxon>
        <taxon>Lophotrochozoa</taxon>
        <taxon>Platyhelminthes</taxon>
        <taxon>Cestoda</taxon>
        <taxon>Eucestoda</taxon>
        <taxon>Cyclophyllidea</taxon>
        <taxon>Mesocestoididae</taxon>
        <taxon>Mesocestoides</taxon>
    </lineage>
</organism>
<dbReference type="WBParaSite" id="MCU_001988-RA">
    <property type="protein sequence ID" value="MCU_001988-RA"/>
    <property type="gene ID" value="MCU_001988"/>
</dbReference>
<protein>
    <submittedName>
        <fullName evidence="1">Reverse transcriptase domain-containing protein</fullName>
    </submittedName>
</protein>
<proteinExistence type="predicted"/>
<accession>A0A5K3EP23</accession>